<evidence type="ECO:0000313" key="2">
    <source>
        <dbReference type="Proteomes" id="UP000499080"/>
    </source>
</evidence>
<evidence type="ECO:0000313" key="1">
    <source>
        <dbReference type="EMBL" id="GBM07907.1"/>
    </source>
</evidence>
<organism evidence="1 2">
    <name type="scientific">Araneus ventricosus</name>
    <name type="common">Orbweaver spider</name>
    <name type="synonym">Epeira ventricosa</name>
    <dbReference type="NCBI Taxonomy" id="182803"/>
    <lineage>
        <taxon>Eukaryota</taxon>
        <taxon>Metazoa</taxon>
        <taxon>Ecdysozoa</taxon>
        <taxon>Arthropoda</taxon>
        <taxon>Chelicerata</taxon>
        <taxon>Arachnida</taxon>
        <taxon>Araneae</taxon>
        <taxon>Araneomorphae</taxon>
        <taxon>Entelegynae</taxon>
        <taxon>Araneoidea</taxon>
        <taxon>Araneidae</taxon>
        <taxon>Araneus</taxon>
    </lineage>
</organism>
<sequence length="123" mass="14352">MKSRECYVVESSAKTDWFQRIRFLPRALVTSSKDVSAKSQRKYFLVSFRRGFLLLFRGQNVDWSEEATGKSKIFRNRRKPDCLEVRSFIFISGSGYGSDFVPKTVKSIVTKMKFTAGFLYEYN</sequence>
<dbReference type="AlphaFoldDB" id="A0A4Y2CVP3"/>
<dbReference type="Proteomes" id="UP000499080">
    <property type="component" value="Unassembled WGS sequence"/>
</dbReference>
<reference evidence="1 2" key="1">
    <citation type="journal article" date="2019" name="Sci. Rep.">
        <title>Orb-weaving spider Araneus ventricosus genome elucidates the spidroin gene catalogue.</title>
        <authorList>
            <person name="Kono N."/>
            <person name="Nakamura H."/>
            <person name="Ohtoshi R."/>
            <person name="Moran D.A.P."/>
            <person name="Shinohara A."/>
            <person name="Yoshida Y."/>
            <person name="Fujiwara M."/>
            <person name="Mori M."/>
            <person name="Tomita M."/>
            <person name="Arakawa K."/>
        </authorList>
    </citation>
    <scope>NUCLEOTIDE SEQUENCE [LARGE SCALE GENOMIC DNA]</scope>
</reference>
<accession>A0A4Y2CVP3</accession>
<proteinExistence type="predicted"/>
<protein>
    <submittedName>
        <fullName evidence="1">Uncharacterized protein</fullName>
    </submittedName>
</protein>
<comment type="caution">
    <text evidence="1">The sequence shown here is derived from an EMBL/GenBank/DDBJ whole genome shotgun (WGS) entry which is preliminary data.</text>
</comment>
<gene>
    <name evidence="1" type="ORF">AVEN_96519_1</name>
</gene>
<keyword evidence="2" id="KW-1185">Reference proteome</keyword>
<name>A0A4Y2CVP3_ARAVE</name>
<dbReference type="EMBL" id="BGPR01000248">
    <property type="protein sequence ID" value="GBM07907.1"/>
    <property type="molecule type" value="Genomic_DNA"/>
</dbReference>